<dbReference type="VEuPathDB" id="TriTrypDB:TRSC58_06471"/>
<comment type="caution">
    <text evidence="2">The sequence shown here is derived from an EMBL/GenBank/DDBJ whole genome shotgun (WGS) entry which is preliminary data.</text>
</comment>
<name>A0A422N096_TRYRA</name>
<reference evidence="2 3" key="1">
    <citation type="journal article" date="2018" name="BMC Genomics">
        <title>Genomic comparison of Trypanosoma conorhini and Trypanosoma rangeli to Trypanosoma cruzi strains of high and low virulence.</title>
        <authorList>
            <person name="Bradwell K.R."/>
            <person name="Koparde V.N."/>
            <person name="Matveyev A.V."/>
            <person name="Serrano M.G."/>
            <person name="Alves J.M."/>
            <person name="Parikh H."/>
            <person name="Huang B."/>
            <person name="Lee V."/>
            <person name="Espinosa-Alvarez O."/>
            <person name="Ortiz P.A."/>
            <person name="Costa-Martins A.G."/>
            <person name="Teixeira M.M."/>
            <person name="Buck G.A."/>
        </authorList>
    </citation>
    <scope>NUCLEOTIDE SEQUENCE [LARGE SCALE GENOMIC DNA]</scope>
    <source>
        <strain evidence="2 3">AM80</strain>
    </source>
</reference>
<dbReference type="Proteomes" id="UP000283634">
    <property type="component" value="Unassembled WGS sequence"/>
</dbReference>
<organism evidence="2 3">
    <name type="scientific">Trypanosoma rangeli</name>
    <dbReference type="NCBI Taxonomy" id="5698"/>
    <lineage>
        <taxon>Eukaryota</taxon>
        <taxon>Discoba</taxon>
        <taxon>Euglenozoa</taxon>
        <taxon>Kinetoplastea</taxon>
        <taxon>Metakinetoplastina</taxon>
        <taxon>Trypanosomatida</taxon>
        <taxon>Trypanosomatidae</taxon>
        <taxon>Trypanosoma</taxon>
        <taxon>Herpetosoma</taxon>
    </lineage>
</organism>
<keyword evidence="1" id="KW-0732">Signal</keyword>
<dbReference type="RefSeq" id="XP_029234881.1">
    <property type="nucleotide sequence ID" value="XM_029385333.1"/>
</dbReference>
<evidence type="ECO:0000313" key="3">
    <source>
        <dbReference type="Proteomes" id="UP000283634"/>
    </source>
</evidence>
<dbReference type="OrthoDB" id="10556446at2759"/>
<sequence>MTVCWGRRGGCAQFGLRPPAAALCLLLILLLLLLPFAPHSAVAQPAEAGTTVKVLLLKRIRTARPQSMPTAFYAGVYASLWAHNSTAAGDVPVELVKREAKDTEYASFWRK</sequence>
<keyword evidence="3" id="KW-1185">Reference proteome</keyword>
<evidence type="ECO:0000313" key="2">
    <source>
        <dbReference type="EMBL" id="RNE98880.1"/>
    </source>
</evidence>
<gene>
    <name evidence="2" type="ORF">TraAM80_08590</name>
</gene>
<feature type="signal peptide" evidence="1">
    <location>
        <begin position="1"/>
        <end position="43"/>
    </location>
</feature>
<accession>A0A422N096</accession>
<proteinExistence type="predicted"/>
<dbReference type="EMBL" id="MKGL01000428">
    <property type="protein sequence ID" value="RNE98880.1"/>
    <property type="molecule type" value="Genomic_DNA"/>
</dbReference>
<keyword evidence="2" id="KW-0675">Receptor</keyword>
<feature type="chain" id="PRO_5018985547" evidence="1">
    <location>
        <begin position="44"/>
        <end position="111"/>
    </location>
</feature>
<dbReference type="GeneID" id="40332523"/>
<dbReference type="AlphaFoldDB" id="A0A422N096"/>
<protein>
    <submittedName>
        <fullName evidence="2">Receptor-type adenylate cyclase</fullName>
    </submittedName>
</protein>
<evidence type="ECO:0000256" key="1">
    <source>
        <dbReference type="SAM" id="SignalP"/>
    </source>
</evidence>